<dbReference type="PANTHER" id="PTHR30419:SF8">
    <property type="entry name" value="NITROGEN ASSIMILATION TRANSCRIPTIONAL ACTIVATOR-RELATED"/>
    <property type="match status" value="1"/>
</dbReference>
<keyword evidence="2" id="KW-0805">Transcription regulation</keyword>
<comment type="caution">
    <text evidence="6">The sequence shown here is derived from an EMBL/GenBank/DDBJ whole genome shotgun (WGS) entry which is preliminary data.</text>
</comment>
<keyword evidence="4" id="KW-0804">Transcription</keyword>
<keyword evidence="3" id="KW-0238">DNA-binding</keyword>
<dbReference type="InterPro" id="IPR036388">
    <property type="entry name" value="WH-like_DNA-bd_sf"/>
</dbReference>
<evidence type="ECO:0000313" key="7">
    <source>
        <dbReference type="Proteomes" id="UP001597267"/>
    </source>
</evidence>
<reference evidence="7" key="1">
    <citation type="journal article" date="2019" name="Int. J. Syst. Evol. Microbiol.">
        <title>The Global Catalogue of Microorganisms (GCM) 10K type strain sequencing project: providing services to taxonomists for standard genome sequencing and annotation.</title>
        <authorList>
            <consortium name="The Broad Institute Genomics Platform"/>
            <consortium name="The Broad Institute Genome Sequencing Center for Infectious Disease"/>
            <person name="Wu L."/>
            <person name="Ma J."/>
        </authorList>
    </citation>
    <scope>NUCLEOTIDE SEQUENCE [LARGE SCALE GENOMIC DNA]</scope>
    <source>
        <strain evidence="7">CCM 8896</strain>
    </source>
</reference>
<dbReference type="CDD" id="cd05466">
    <property type="entry name" value="PBP2_LTTR_substrate"/>
    <property type="match status" value="1"/>
</dbReference>
<dbReference type="PANTHER" id="PTHR30419">
    <property type="entry name" value="HTH-TYPE TRANSCRIPTIONAL REGULATOR YBHD"/>
    <property type="match status" value="1"/>
</dbReference>
<gene>
    <name evidence="6" type="ORF">ACFQ5M_06195</name>
</gene>
<dbReference type="Pfam" id="PF03466">
    <property type="entry name" value="LysR_substrate"/>
    <property type="match status" value="1"/>
</dbReference>
<dbReference type="Gene3D" id="1.10.10.10">
    <property type="entry name" value="Winged helix-like DNA-binding domain superfamily/Winged helix DNA-binding domain"/>
    <property type="match status" value="1"/>
</dbReference>
<feature type="domain" description="HTH lysR-type" evidence="5">
    <location>
        <begin position="1"/>
        <end position="58"/>
    </location>
</feature>
<evidence type="ECO:0000256" key="1">
    <source>
        <dbReference type="ARBA" id="ARBA00009437"/>
    </source>
</evidence>
<organism evidence="6 7">
    <name type="scientific">Agrilactobacillus yilanensis</name>
    <dbReference type="NCBI Taxonomy" id="2485997"/>
    <lineage>
        <taxon>Bacteria</taxon>
        <taxon>Bacillati</taxon>
        <taxon>Bacillota</taxon>
        <taxon>Bacilli</taxon>
        <taxon>Lactobacillales</taxon>
        <taxon>Lactobacillaceae</taxon>
        <taxon>Agrilactobacillus</taxon>
    </lineage>
</organism>
<dbReference type="PRINTS" id="PR00039">
    <property type="entry name" value="HTHLYSR"/>
</dbReference>
<evidence type="ECO:0000313" key="6">
    <source>
        <dbReference type="EMBL" id="MFD1671676.1"/>
    </source>
</evidence>
<dbReference type="PROSITE" id="PS50931">
    <property type="entry name" value="HTH_LYSR"/>
    <property type="match status" value="1"/>
</dbReference>
<dbReference type="InterPro" id="IPR036390">
    <property type="entry name" value="WH_DNA-bd_sf"/>
</dbReference>
<comment type="similarity">
    <text evidence="1">Belongs to the LysR transcriptional regulatory family.</text>
</comment>
<dbReference type="RefSeq" id="WP_125715990.1">
    <property type="nucleotide sequence ID" value="NZ_JBHTOP010000020.1"/>
</dbReference>
<protein>
    <submittedName>
        <fullName evidence="6">LysR family transcriptional regulator</fullName>
    </submittedName>
</protein>
<proteinExistence type="inferred from homology"/>
<dbReference type="Proteomes" id="UP001597267">
    <property type="component" value="Unassembled WGS sequence"/>
</dbReference>
<evidence type="ECO:0000256" key="4">
    <source>
        <dbReference type="ARBA" id="ARBA00023163"/>
    </source>
</evidence>
<evidence type="ECO:0000256" key="2">
    <source>
        <dbReference type="ARBA" id="ARBA00023015"/>
    </source>
</evidence>
<dbReference type="Pfam" id="PF00126">
    <property type="entry name" value="HTH_1"/>
    <property type="match status" value="1"/>
</dbReference>
<keyword evidence="7" id="KW-1185">Reference proteome</keyword>
<name>A0ABW4J7V1_9LACO</name>
<dbReference type="InterPro" id="IPR050950">
    <property type="entry name" value="HTH-type_LysR_regulators"/>
</dbReference>
<evidence type="ECO:0000259" key="5">
    <source>
        <dbReference type="PROSITE" id="PS50931"/>
    </source>
</evidence>
<evidence type="ECO:0000256" key="3">
    <source>
        <dbReference type="ARBA" id="ARBA00023125"/>
    </source>
</evidence>
<dbReference type="InterPro" id="IPR000847">
    <property type="entry name" value="LysR_HTH_N"/>
</dbReference>
<accession>A0ABW4J7V1</accession>
<dbReference type="InterPro" id="IPR005119">
    <property type="entry name" value="LysR_subst-bd"/>
</dbReference>
<dbReference type="SUPFAM" id="SSF46785">
    <property type="entry name" value="Winged helix' DNA-binding domain"/>
    <property type="match status" value="1"/>
</dbReference>
<sequence>MELRVLRYFMTVVNERNISRAAEKLHISQPTISRQLKDLESELGVTLFERGSRSIELTPAGDYFANQARQILTLADKTMVNVQKTAEINGQIMIGSAEAPMMITIAKAIQQLAQTAPKVMVNIYSTDADDVYQRMQTGIFDFGVVMEPLDKTDYHFLNLPGTTAWGVLVRRDSRFAQQPMVTAKDLLNERLITPQQQSNFNIFADWFGRSDIQLNIAATYNLLYNASILASAGVGTVLCLDGIVNTANSNLIFVPLAPRLEARSSLIWPKAAQLSAPASTFLDAIRSLLPNDN</sequence>
<dbReference type="Gene3D" id="3.40.190.290">
    <property type="match status" value="1"/>
</dbReference>
<dbReference type="SUPFAM" id="SSF53850">
    <property type="entry name" value="Periplasmic binding protein-like II"/>
    <property type="match status" value="1"/>
</dbReference>
<dbReference type="EMBL" id="JBHTOP010000020">
    <property type="protein sequence ID" value="MFD1671676.1"/>
    <property type="molecule type" value="Genomic_DNA"/>
</dbReference>